<protein>
    <submittedName>
        <fullName evidence="2">Transcription factorfungi</fullName>
    </submittedName>
</protein>
<dbReference type="EMBL" id="JAPVEA010000002">
    <property type="protein sequence ID" value="KAJ5460295.1"/>
    <property type="molecule type" value="Genomic_DNA"/>
</dbReference>
<keyword evidence="1" id="KW-0472">Membrane</keyword>
<keyword evidence="1" id="KW-0812">Transmembrane</keyword>
<dbReference type="AlphaFoldDB" id="A0AAD6CE88"/>
<organism evidence="2 3">
    <name type="scientific">Penicillium daleae</name>
    <dbReference type="NCBI Taxonomy" id="63821"/>
    <lineage>
        <taxon>Eukaryota</taxon>
        <taxon>Fungi</taxon>
        <taxon>Dikarya</taxon>
        <taxon>Ascomycota</taxon>
        <taxon>Pezizomycotina</taxon>
        <taxon>Eurotiomycetes</taxon>
        <taxon>Eurotiomycetidae</taxon>
        <taxon>Eurotiales</taxon>
        <taxon>Aspergillaceae</taxon>
        <taxon>Penicillium</taxon>
    </lineage>
</organism>
<evidence type="ECO:0000256" key="1">
    <source>
        <dbReference type="SAM" id="Phobius"/>
    </source>
</evidence>
<sequence>MCKRGLLTGGNWPAIRMLCSSILTLFYIILVSRGSYEPEPMFKSLATGRKVLNHVAKESFPSNRCRVMLVIMTSTLPRDLQNVRDRLSKFDSEVPDIFPNERTQNNYRPHDDSYTASLAERILSAGLNSRSRSSSLVLSAAGGTQNPGEIFHLPEILRTEHRNRAPSPTTNSTANRATVEAMTQAADSDIFRNQSQLSTCRSPDLPSLTGMGVTKFSQVPNATAMEVTDRLLESQPLNCRQDDLAEIQANAFDDCDTNLLGFNEELLTGLSNTGAIGLGDMEDFFDLRSWL</sequence>
<proteinExistence type="predicted"/>
<comment type="caution">
    <text evidence="2">The sequence shown here is derived from an EMBL/GenBank/DDBJ whole genome shotgun (WGS) entry which is preliminary data.</text>
</comment>
<dbReference type="RefSeq" id="XP_056769337.1">
    <property type="nucleotide sequence ID" value="XM_056905230.1"/>
</dbReference>
<reference evidence="2" key="1">
    <citation type="submission" date="2022-12" db="EMBL/GenBank/DDBJ databases">
        <authorList>
            <person name="Petersen C."/>
        </authorList>
    </citation>
    <scope>NUCLEOTIDE SEQUENCE</scope>
    <source>
        <strain evidence="2">IBT 16125</strain>
    </source>
</reference>
<reference evidence="2" key="2">
    <citation type="journal article" date="2023" name="IMA Fungus">
        <title>Comparative genomic study of the Penicillium genus elucidates a diverse pangenome and 15 lateral gene transfer events.</title>
        <authorList>
            <person name="Petersen C."/>
            <person name="Sorensen T."/>
            <person name="Nielsen M.R."/>
            <person name="Sondergaard T.E."/>
            <person name="Sorensen J.L."/>
            <person name="Fitzpatrick D.A."/>
            <person name="Frisvad J.C."/>
            <person name="Nielsen K.L."/>
        </authorList>
    </citation>
    <scope>NUCLEOTIDE SEQUENCE</scope>
    <source>
        <strain evidence="2">IBT 16125</strain>
    </source>
</reference>
<evidence type="ECO:0000313" key="2">
    <source>
        <dbReference type="EMBL" id="KAJ5460295.1"/>
    </source>
</evidence>
<feature type="transmembrane region" description="Helical" evidence="1">
    <location>
        <begin position="12"/>
        <end position="31"/>
    </location>
</feature>
<keyword evidence="3" id="KW-1185">Reference proteome</keyword>
<dbReference type="GeneID" id="81595473"/>
<name>A0AAD6CE88_9EURO</name>
<accession>A0AAD6CE88</accession>
<keyword evidence="1" id="KW-1133">Transmembrane helix</keyword>
<evidence type="ECO:0000313" key="3">
    <source>
        <dbReference type="Proteomes" id="UP001213681"/>
    </source>
</evidence>
<dbReference type="Proteomes" id="UP001213681">
    <property type="component" value="Unassembled WGS sequence"/>
</dbReference>
<gene>
    <name evidence="2" type="ORF">N7458_001847</name>
</gene>